<dbReference type="EMBL" id="JBHTMM010000006">
    <property type="protein sequence ID" value="MFD1305595.1"/>
    <property type="molecule type" value="Genomic_DNA"/>
</dbReference>
<name>A0ABW3X8L6_9ACTN</name>
<dbReference type="PANTHER" id="PTHR12110">
    <property type="entry name" value="HYDROXYPYRUVATE ISOMERASE"/>
    <property type="match status" value="1"/>
</dbReference>
<dbReference type="Pfam" id="PF01261">
    <property type="entry name" value="AP_endonuc_2"/>
    <property type="match status" value="1"/>
</dbReference>
<protein>
    <submittedName>
        <fullName evidence="2">Sugar phosphate isomerase/epimerase family protein</fullName>
    </submittedName>
</protein>
<dbReference type="SUPFAM" id="SSF51658">
    <property type="entry name" value="Xylose isomerase-like"/>
    <property type="match status" value="1"/>
</dbReference>
<organism evidence="2 3">
    <name type="scientific">Streptomyces kaempferi</name>
    <dbReference type="NCBI Taxonomy" id="333725"/>
    <lineage>
        <taxon>Bacteria</taxon>
        <taxon>Bacillati</taxon>
        <taxon>Actinomycetota</taxon>
        <taxon>Actinomycetes</taxon>
        <taxon>Kitasatosporales</taxon>
        <taxon>Streptomycetaceae</taxon>
        <taxon>Streptomyces</taxon>
    </lineage>
</organism>
<dbReference type="InterPro" id="IPR036237">
    <property type="entry name" value="Xyl_isomerase-like_sf"/>
</dbReference>
<reference evidence="3" key="1">
    <citation type="journal article" date="2019" name="Int. J. Syst. Evol. Microbiol.">
        <title>The Global Catalogue of Microorganisms (GCM) 10K type strain sequencing project: providing services to taxonomists for standard genome sequencing and annotation.</title>
        <authorList>
            <consortium name="The Broad Institute Genomics Platform"/>
            <consortium name="The Broad Institute Genome Sequencing Center for Infectious Disease"/>
            <person name="Wu L."/>
            <person name="Ma J."/>
        </authorList>
    </citation>
    <scope>NUCLEOTIDE SEQUENCE [LARGE SCALE GENOMIC DNA]</scope>
    <source>
        <strain evidence="3">CGMCC 4.7020</strain>
    </source>
</reference>
<evidence type="ECO:0000313" key="3">
    <source>
        <dbReference type="Proteomes" id="UP001597058"/>
    </source>
</evidence>
<keyword evidence="3" id="KW-1185">Reference proteome</keyword>
<dbReference type="InterPro" id="IPR050312">
    <property type="entry name" value="IolE/XylAMocC-like"/>
</dbReference>
<dbReference type="InterPro" id="IPR013022">
    <property type="entry name" value="Xyl_isomerase-like_TIM-brl"/>
</dbReference>
<dbReference type="Gene3D" id="3.20.20.150">
    <property type="entry name" value="Divalent-metal-dependent TIM barrel enzymes"/>
    <property type="match status" value="1"/>
</dbReference>
<dbReference type="RefSeq" id="WP_168526917.1">
    <property type="nucleotide sequence ID" value="NZ_JBHSKH010000026.1"/>
</dbReference>
<dbReference type="Proteomes" id="UP001597058">
    <property type="component" value="Unassembled WGS sequence"/>
</dbReference>
<sequence length="301" mass="32611">MMAPSVPYAVNATSMPHSSVWEDIENAAMTGTRGLGLWERKLTGVPDAEVALRMRDAGLTATFCVPTVNCVLPSQIDPPGAPQDILDRRDLICASVERLAAFDPAVITIAPGASGDPANPAGPLDAVLEVLPAIADAAADRGVRIGLELLARRRGSAVPSIRELVDVVDAVGRDNVGIMFSVFHSWSDPGLHEDLRRYASRINSVQVCDIRDPERCAFDRELPGKGRGVAPEIMATLMEAGYRGWWELEIFSDDGTYGTVLPDSYWAIPPERFLREGREAFELAHAAALEILADREGLRAR</sequence>
<proteinExistence type="predicted"/>
<gene>
    <name evidence="2" type="ORF">ACFQ5X_07020</name>
</gene>
<dbReference type="GO" id="GO:0016853">
    <property type="term" value="F:isomerase activity"/>
    <property type="evidence" value="ECO:0007669"/>
    <property type="project" value="UniProtKB-KW"/>
</dbReference>
<comment type="caution">
    <text evidence="2">The sequence shown here is derived from an EMBL/GenBank/DDBJ whole genome shotgun (WGS) entry which is preliminary data.</text>
</comment>
<keyword evidence="2" id="KW-0413">Isomerase</keyword>
<accession>A0ABW3X8L6</accession>
<feature type="domain" description="Xylose isomerase-like TIM barrel" evidence="1">
    <location>
        <begin position="48"/>
        <end position="272"/>
    </location>
</feature>
<evidence type="ECO:0000313" key="2">
    <source>
        <dbReference type="EMBL" id="MFD1305595.1"/>
    </source>
</evidence>
<evidence type="ECO:0000259" key="1">
    <source>
        <dbReference type="Pfam" id="PF01261"/>
    </source>
</evidence>